<dbReference type="Pfam" id="PF03547">
    <property type="entry name" value="Mem_trans"/>
    <property type="match status" value="1"/>
</dbReference>
<comment type="caution">
    <text evidence="9">The sequence shown here is derived from an EMBL/GenBank/DDBJ whole genome shotgun (WGS) entry which is preliminary data.</text>
</comment>
<gene>
    <name evidence="9" type="ORF">CRV06_04055</name>
</gene>
<feature type="transmembrane region" description="Helical" evidence="8">
    <location>
        <begin position="12"/>
        <end position="28"/>
    </location>
</feature>
<dbReference type="PANTHER" id="PTHR36838:SF1">
    <property type="entry name" value="SLR1864 PROTEIN"/>
    <property type="match status" value="1"/>
</dbReference>
<feature type="transmembrane region" description="Helical" evidence="8">
    <location>
        <begin position="156"/>
        <end position="177"/>
    </location>
</feature>
<feature type="transmembrane region" description="Helical" evidence="8">
    <location>
        <begin position="221"/>
        <end position="242"/>
    </location>
</feature>
<reference evidence="9 10" key="1">
    <citation type="submission" date="2017-10" db="EMBL/GenBank/DDBJ databases">
        <title>Genomics of the genus Arcobacter.</title>
        <authorList>
            <person name="Perez-Cataluna A."/>
            <person name="Figueras M.J."/>
        </authorList>
    </citation>
    <scope>NUCLEOTIDE SEQUENCE [LARGE SCALE GENOMIC DNA]</scope>
    <source>
        <strain evidence="9 10">DSM 24636</strain>
    </source>
</reference>
<feature type="transmembrane region" description="Helical" evidence="8">
    <location>
        <begin position="59"/>
        <end position="82"/>
    </location>
</feature>
<dbReference type="PANTHER" id="PTHR36838">
    <property type="entry name" value="AUXIN EFFLUX CARRIER FAMILY PROTEIN"/>
    <property type="match status" value="1"/>
</dbReference>
<comment type="similarity">
    <text evidence="2">Belongs to the auxin efflux carrier (TC 2.A.69) family.</text>
</comment>
<feature type="transmembrane region" description="Helical" evidence="8">
    <location>
        <begin position="189"/>
        <end position="209"/>
    </location>
</feature>
<evidence type="ECO:0000256" key="4">
    <source>
        <dbReference type="ARBA" id="ARBA00022475"/>
    </source>
</evidence>
<organism evidence="9 10">
    <name type="scientific">Halarcobacter anaerophilus</name>
    <dbReference type="NCBI Taxonomy" id="877500"/>
    <lineage>
        <taxon>Bacteria</taxon>
        <taxon>Pseudomonadati</taxon>
        <taxon>Campylobacterota</taxon>
        <taxon>Epsilonproteobacteria</taxon>
        <taxon>Campylobacterales</taxon>
        <taxon>Arcobacteraceae</taxon>
        <taxon>Halarcobacter</taxon>
    </lineage>
</organism>
<keyword evidence="10" id="KW-1185">Reference proteome</keyword>
<dbReference type="InterPro" id="IPR038770">
    <property type="entry name" value="Na+/solute_symporter_sf"/>
</dbReference>
<dbReference type="STRING" id="877500.GCA_000935065_01457"/>
<dbReference type="EMBL" id="PDKO01000002">
    <property type="protein sequence ID" value="RXJ64122.1"/>
    <property type="molecule type" value="Genomic_DNA"/>
</dbReference>
<keyword evidence="6 8" id="KW-1133">Transmembrane helix</keyword>
<dbReference type="Proteomes" id="UP000290191">
    <property type="component" value="Unassembled WGS sequence"/>
</dbReference>
<protein>
    <submittedName>
        <fullName evidence="9">Transporter</fullName>
    </submittedName>
</protein>
<dbReference type="RefSeq" id="WP_129081450.1">
    <property type="nucleotide sequence ID" value="NZ_CP041070.1"/>
</dbReference>
<evidence type="ECO:0000256" key="5">
    <source>
        <dbReference type="ARBA" id="ARBA00022692"/>
    </source>
</evidence>
<proteinExistence type="inferred from homology"/>
<evidence type="ECO:0000256" key="8">
    <source>
        <dbReference type="SAM" id="Phobius"/>
    </source>
</evidence>
<feature type="transmembrane region" description="Helical" evidence="8">
    <location>
        <begin position="287"/>
        <end position="308"/>
    </location>
</feature>
<name>A0A4Q0Y264_9BACT</name>
<dbReference type="GO" id="GO:0005886">
    <property type="term" value="C:plasma membrane"/>
    <property type="evidence" value="ECO:0007669"/>
    <property type="project" value="UniProtKB-SubCell"/>
</dbReference>
<dbReference type="Gene3D" id="1.20.1530.20">
    <property type="match status" value="1"/>
</dbReference>
<evidence type="ECO:0000313" key="10">
    <source>
        <dbReference type="Proteomes" id="UP000290191"/>
    </source>
</evidence>
<feature type="transmembrane region" description="Helical" evidence="8">
    <location>
        <begin position="123"/>
        <end position="144"/>
    </location>
</feature>
<sequence length="309" mass="34945">MTVFFTLLGKILPLYLSIVLGALSTYFLKCDKETVAKILLFILAPLIVFNATLNVKLDFSVIFLPLFFFLFSTVLAFLLLLFFKKIWDDNTSNLLAFSTATGNTGNIGIPLAILFLEPKYVDIFIFTVLASILYQNSVGYYITAKGNFTAMQSIKKVLKLPVLYAFILGLVLNLWGFKLPEIFSSYSSYLKGAYAILGMMLLGMGMEKIKLNSSFVDMKFISYAMFIKFIIWPATVLVFIFLDKHFLFYLNDKGLYMVMFLFSIVPLAGNTVTVATLLNVKPEKMSLTVFISSLISLFYIPFAVFLYMS</sequence>
<comment type="subcellular location">
    <subcellularLocation>
        <location evidence="1">Cell membrane</location>
        <topology evidence="1">Multi-pass membrane protein</topology>
    </subcellularLocation>
</comment>
<feature type="transmembrane region" description="Helical" evidence="8">
    <location>
        <begin position="94"/>
        <end position="117"/>
    </location>
</feature>
<keyword evidence="4" id="KW-1003">Cell membrane</keyword>
<keyword evidence="3" id="KW-0813">Transport</keyword>
<dbReference type="InterPro" id="IPR004776">
    <property type="entry name" value="Mem_transp_PIN-like"/>
</dbReference>
<feature type="transmembrane region" description="Helical" evidence="8">
    <location>
        <begin position="35"/>
        <end position="53"/>
    </location>
</feature>
<keyword evidence="7 8" id="KW-0472">Membrane</keyword>
<dbReference type="OrthoDB" id="9810457at2"/>
<keyword evidence="5 8" id="KW-0812">Transmembrane</keyword>
<dbReference type="GO" id="GO:0055085">
    <property type="term" value="P:transmembrane transport"/>
    <property type="evidence" value="ECO:0007669"/>
    <property type="project" value="InterPro"/>
</dbReference>
<evidence type="ECO:0000256" key="7">
    <source>
        <dbReference type="ARBA" id="ARBA00023136"/>
    </source>
</evidence>
<evidence type="ECO:0000256" key="6">
    <source>
        <dbReference type="ARBA" id="ARBA00022989"/>
    </source>
</evidence>
<evidence type="ECO:0000256" key="2">
    <source>
        <dbReference type="ARBA" id="ARBA00010145"/>
    </source>
</evidence>
<evidence type="ECO:0000256" key="3">
    <source>
        <dbReference type="ARBA" id="ARBA00022448"/>
    </source>
</evidence>
<feature type="transmembrane region" description="Helical" evidence="8">
    <location>
        <begin position="254"/>
        <end position="280"/>
    </location>
</feature>
<accession>A0A4Q0Y264</accession>
<evidence type="ECO:0000256" key="1">
    <source>
        <dbReference type="ARBA" id="ARBA00004651"/>
    </source>
</evidence>
<evidence type="ECO:0000313" key="9">
    <source>
        <dbReference type="EMBL" id="RXJ64122.1"/>
    </source>
</evidence>
<dbReference type="AlphaFoldDB" id="A0A4Q0Y264"/>